<keyword evidence="3" id="KW-0808">Transferase</keyword>
<feature type="coiled-coil region" evidence="1">
    <location>
        <begin position="264"/>
        <end position="291"/>
    </location>
</feature>
<organism evidence="3 4">
    <name type="scientific">Enterococcus villorum</name>
    <dbReference type="NCBI Taxonomy" id="112904"/>
    <lineage>
        <taxon>Bacteria</taxon>
        <taxon>Bacillati</taxon>
        <taxon>Bacillota</taxon>
        <taxon>Bacilli</taxon>
        <taxon>Lactobacillales</taxon>
        <taxon>Enterococcaceae</taxon>
        <taxon>Enterococcus</taxon>
    </lineage>
</organism>
<protein>
    <submittedName>
        <fullName evidence="3">Glycosyl transferase family 2</fullName>
    </submittedName>
</protein>
<dbReference type="PANTHER" id="PTHR22916:SF3">
    <property type="entry name" value="UDP-GLCNAC:BETAGAL BETA-1,3-N-ACETYLGLUCOSAMINYLTRANSFERASE-LIKE PROTEIN 1"/>
    <property type="match status" value="1"/>
</dbReference>
<dbReference type="STRING" id="112904.BH747_02670"/>
<name>A0A1V8YQI9_9ENTE</name>
<dbReference type="OrthoDB" id="8773442at2"/>
<reference evidence="3 4" key="1">
    <citation type="journal article" date="2017" name="BMC Microbiol.">
        <title>Comparative genomics of Enterococcus spp. isolated from bovine feces.</title>
        <authorList>
            <person name="Beukers A.G."/>
            <person name="Zaheer R."/>
            <person name="Goji N."/>
            <person name="Amoako K.K."/>
            <person name="Chaves A.V."/>
            <person name="Ward M.P."/>
            <person name="McAllister T.A."/>
        </authorList>
    </citation>
    <scope>NUCLEOTIDE SEQUENCE [LARGE SCALE GENOMIC DNA]</scope>
    <source>
        <strain evidence="3 4">F1129D 143</strain>
    </source>
</reference>
<evidence type="ECO:0000256" key="1">
    <source>
        <dbReference type="SAM" id="Coils"/>
    </source>
</evidence>
<dbReference type="AlphaFoldDB" id="A0A1V8YQI9"/>
<dbReference type="PANTHER" id="PTHR22916">
    <property type="entry name" value="GLYCOSYLTRANSFERASE"/>
    <property type="match status" value="1"/>
</dbReference>
<dbReference type="SUPFAM" id="SSF53448">
    <property type="entry name" value="Nucleotide-diphospho-sugar transferases"/>
    <property type="match status" value="1"/>
</dbReference>
<feature type="domain" description="Glycosyltransferase 2-like" evidence="2">
    <location>
        <begin position="8"/>
        <end position="123"/>
    </location>
</feature>
<dbReference type="InterPro" id="IPR029044">
    <property type="entry name" value="Nucleotide-diphossugar_trans"/>
</dbReference>
<dbReference type="Pfam" id="PF00535">
    <property type="entry name" value="Glycos_transf_2"/>
    <property type="match status" value="1"/>
</dbReference>
<sequence>MYEQLQTTVVMATYNGEKNIIEQLNSLKNQTKKIDEVLIKDDCSTDNTVAIIKKFIEENQLQSNWHLIINKKNVGWRENFFTLLNLAKNEIIFTCDQDDIWHESKIKEMSNIFTNNKVQVLVSDYQELVEPGGLAEELKRIDTEPIEHRTEERVIFNENNLFLRRPGCVYAVRKDFITNVNLYASRMENPVHDMSMWGSAVLSDGLYLIRKPLIEWRKHGQSSFKKEIDQSNKETQYYKRLNTLRRRLQRVHAENNYLSNFTEMNDYDQKQKLLQTLIDELEMRVAILEKERLSAVVSSFFHYQRKFYFGTDIYHLIKHKARK</sequence>
<dbReference type="Gene3D" id="3.90.550.10">
    <property type="entry name" value="Spore Coat Polysaccharide Biosynthesis Protein SpsA, Chain A"/>
    <property type="match status" value="1"/>
</dbReference>
<evidence type="ECO:0000259" key="2">
    <source>
        <dbReference type="Pfam" id="PF00535"/>
    </source>
</evidence>
<evidence type="ECO:0000313" key="4">
    <source>
        <dbReference type="Proteomes" id="UP000192477"/>
    </source>
</evidence>
<dbReference type="EMBL" id="MJEA01000002">
    <property type="protein sequence ID" value="OQO70922.1"/>
    <property type="molecule type" value="Genomic_DNA"/>
</dbReference>
<comment type="caution">
    <text evidence="3">The sequence shown here is derived from an EMBL/GenBank/DDBJ whole genome shotgun (WGS) entry which is preliminary data.</text>
</comment>
<dbReference type="GO" id="GO:0016758">
    <property type="term" value="F:hexosyltransferase activity"/>
    <property type="evidence" value="ECO:0007669"/>
    <property type="project" value="UniProtKB-ARBA"/>
</dbReference>
<dbReference type="RefSeq" id="WP_081182237.1">
    <property type="nucleotide sequence ID" value="NZ_MJEA01000002.1"/>
</dbReference>
<keyword evidence="1" id="KW-0175">Coiled coil</keyword>
<accession>A0A1V8YQI9</accession>
<dbReference type="Proteomes" id="UP000192477">
    <property type="component" value="Unassembled WGS sequence"/>
</dbReference>
<dbReference type="InterPro" id="IPR001173">
    <property type="entry name" value="Glyco_trans_2-like"/>
</dbReference>
<evidence type="ECO:0000313" key="3">
    <source>
        <dbReference type="EMBL" id="OQO70922.1"/>
    </source>
</evidence>
<gene>
    <name evidence="3" type="ORF">BH747_02670</name>
</gene>
<proteinExistence type="predicted"/>